<evidence type="ECO:0000256" key="2">
    <source>
        <dbReference type="PROSITE-ProRule" id="PRU00514"/>
    </source>
</evidence>
<dbReference type="EMBL" id="JACSQA010000001">
    <property type="protein sequence ID" value="MBD8025220.1"/>
    <property type="molecule type" value="Genomic_DNA"/>
</dbReference>
<evidence type="ECO:0000256" key="1">
    <source>
        <dbReference type="NCBIfam" id="TIGR01796"/>
    </source>
</evidence>
<evidence type="ECO:0000313" key="4">
    <source>
        <dbReference type="Proteomes" id="UP000640930"/>
    </source>
</evidence>
<keyword evidence="2 3" id="KW-0413">Isomerase</keyword>
<dbReference type="GO" id="GO:0004106">
    <property type="term" value="F:chorismate mutase activity"/>
    <property type="evidence" value="ECO:0007669"/>
    <property type="project" value="UniProtKB-EC"/>
</dbReference>
<dbReference type="EC" id="5.4.99.5" evidence="1 2"/>
<dbReference type="Gene3D" id="3.30.1330.40">
    <property type="entry name" value="RutC-like"/>
    <property type="match status" value="1"/>
</dbReference>
<dbReference type="RefSeq" id="WP_191705786.1">
    <property type="nucleotide sequence ID" value="NZ_JACSQA010000001.1"/>
</dbReference>
<protein>
    <recommendedName>
        <fullName evidence="1 2">chorismate mutase</fullName>
        <ecNumber evidence="1 2">5.4.99.5</ecNumber>
    </recommendedName>
</protein>
<dbReference type="InterPro" id="IPR008243">
    <property type="entry name" value="Chorismate_mutase_AroH"/>
</dbReference>
<dbReference type="CDD" id="cd02185">
    <property type="entry name" value="AroH"/>
    <property type="match status" value="1"/>
</dbReference>
<dbReference type="PANTHER" id="PTHR21164">
    <property type="entry name" value="CHORISMATE MUTASE"/>
    <property type="match status" value="1"/>
</dbReference>
<keyword evidence="2" id="KW-0028">Amino-acid biosynthesis</keyword>
<keyword evidence="2" id="KW-0057">Aromatic amino acid biosynthesis</keyword>
<comment type="catalytic activity">
    <reaction evidence="2">
        <text>chorismate = prephenate</text>
        <dbReference type="Rhea" id="RHEA:13897"/>
        <dbReference type="ChEBI" id="CHEBI:29748"/>
        <dbReference type="ChEBI" id="CHEBI:29934"/>
        <dbReference type="EC" id="5.4.99.5"/>
    </reaction>
</comment>
<dbReference type="PANTHER" id="PTHR21164:SF0">
    <property type="entry name" value="CHORISMATE MUTASE AROH"/>
    <property type="match status" value="1"/>
</dbReference>
<organism evidence="3 4">
    <name type="scientific">Ureibacillus galli</name>
    <dbReference type="NCBI Taxonomy" id="2762222"/>
    <lineage>
        <taxon>Bacteria</taxon>
        <taxon>Bacillati</taxon>
        <taxon>Bacillota</taxon>
        <taxon>Bacilli</taxon>
        <taxon>Bacillales</taxon>
        <taxon>Caryophanaceae</taxon>
        <taxon>Ureibacillus</taxon>
    </lineage>
</organism>
<keyword evidence="4" id="KW-1185">Reference proteome</keyword>
<accession>A0ABR8X7C9</accession>
<dbReference type="InterPro" id="IPR035959">
    <property type="entry name" value="RutC-like_sf"/>
</dbReference>
<proteinExistence type="predicted"/>
<sequence>MIRGVRGATTVTADQPELIYNETEILMKEIVRLNQLQPEDIISVFISTTTDLISGFPAKAVRSIEGWQYVPTMCTHEMNVPNALPMCIRVLVHVNTDLSQKEIRHVYLNNAVVLRPDLVQEKNHK</sequence>
<dbReference type="PROSITE" id="PS51167">
    <property type="entry name" value="CHORISMATE_MUT_1"/>
    <property type="match status" value="1"/>
</dbReference>
<dbReference type="SUPFAM" id="SSF55298">
    <property type="entry name" value="YjgF-like"/>
    <property type="match status" value="1"/>
</dbReference>
<reference evidence="3 4" key="1">
    <citation type="submission" date="2020-08" db="EMBL/GenBank/DDBJ databases">
        <title>A Genomic Blueprint of the Chicken Gut Microbiome.</title>
        <authorList>
            <person name="Gilroy R."/>
            <person name="Ravi A."/>
            <person name="Getino M."/>
            <person name="Pursley I."/>
            <person name="Horton D.L."/>
            <person name="Alikhan N.-F."/>
            <person name="Baker D."/>
            <person name="Gharbi K."/>
            <person name="Hall N."/>
            <person name="Watson M."/>
            <person name="Adriaenssens E.M."/>
            <person name="Foster-Nyarko E."/>
            <person name="Jarju S."/>
            <person name="Secka A."/>
            <person name="Antonio M."/>
            <person name="Oren A."/>
            <person name="Chaudhuri R."/>
            <person name="La Ragione R.M."/>
            <person name="Hildebrand F."/>
            <person name="Pallen M.J."/>
        </authorList>
    </citation>
    <scope>NUCLEOTIDE SEQUENCE [LARGE SCALE GENOMIC DNA]</scope>
    <source>
        <strain evidence="3 4">Re31</strain>
    </source>
</reference>
<evidence type="ECO:0000313" key="3">
    <source>
        <dbReference type="EMBL" id="MBD8025220.1"/>
    </source>
</evidence>
<dbReference type="Proteomes" id="UP000640930">
    <property type="component" value="Unassembled WGS sequence"/>
</dbReference>
<comment type="caution">
    <text evidence="3">The sequence shown here is derived from an EMBL/GenBank/DDBJ whole genome shotgun (WGS) entry which is preliminary data.</text>
</comment>
<name>A0ABR8X7C9_9BACL</name>
<dbReference type="Pfam" id="PF07736">
    <property type="entry name" value="CM_1"/>
    <property type="match status" value="1"/>
</dbReference>
<gene>
    <name evidence="3" type="primary">aroH</name>
    <name evidence="3" type="ORF">H9636_00990</name>
</gene>
<dbReference type="PIRSF" id="PIRSF005965">
    <property type="entry name" value="Chor_mut_AroH"/>
    <property type="match status" value="1"/>
</dbReference>
<dbReference type="NCBIfam" id="TIGR01796">
    <property type="entry name" value="CM_mono_aroH"/>
    <property type="match status" value="1"/>
</dbReference>